<evidence type="ECO:0000259" key="9">
    <source>
        <dbReference type="PROSITE" id="PS50850"/>
    </source>
</evidence>
<feature type="transmembrane region" description="Helical" evidence="8">
    <location>
        <begin position="74"/>
        <end position="94"/>
    </location>
</feature>
<dbReference type="InterPro" id="IPR050171">
    <property type="entry name" value="MFS_Transporters"/>
</dbReference>
<evidence type="ECO:0000313" key="11">
    <source>
        <dbReference type="Proteomes" id="UP000571183"/>
    </source>
</evidence>
<feature type="transmembrane region" description="Helical" evidence="8">
    <location>
        <begin position="100"/>
        <end position="122"/>
    </location>
</feature>
<dbReference type="InterPro" id="IPR020846">
    <property type="entry name" value="MFS_dom"/>
</dbReference>
<dbReference type="PRINTS" id="PR01035">
    <property type="entry name" value="TCRTETA"/>
</dbReference>
<sequence>MQSNKIPTEIWALITGGFCIALGIGIVAPIIPQLATSYGVSITAASAIVSAFALMRIIAAPFAGWFVKRTNERLSYITGLFFVAATTLACGFATNYPMLLTFRTLSGIGSVLFTVAASTLVIKLSPAHMRGKILSYNAASFLLGALIGPAIGAVVAAISLQAPFFVYTGLLVIAGIFVAVSLGKINTAQGQPVQQHNTPISLSEALHSRTFWAALYSAFTTGWAVWGVRISVVPLFVAAISANNLAAPGWALTAYAAGNAALVIPSGRWNDKIGRKPLVLLGFSISTLAYAALPFMSELAGVLIIMVFAGVGSALLNPAQNAAVADVIGNRNGASVISMHSMVLDLGSVIGPLLIGLIVDMSGFELGFWVTAALLATTVAAWLLAPESNPYATQLAPTMRQMQQSDAAEITHTAALEIGPETGTIPIIRQPDPSGDK</sequence>
<dbReference type="PROSITE" id="PS50850">
    <property type="entry name" value="MFS"/>
    <property type="match status" value="1"/>
</dbReference>
<dbReference type="InterPro" id="IPR011701">
    <property type="entry name" value="MFS"/>
</dbReference>
<keyword evidence="5 8" id="KW-0812">Transmembrane</keyword>
<evidence type="ECO:0000256" key="4">
    <source>
        <dbReference type="ARBA" id="ARBA00022475"/>
    </source>
</evidence>
<dbReference type="GO" id="GO:0005886">
    <property type="term" value="C:plasma membrane"/>
    <property type="evidence" value="ECO:0007669"/>
    <property type="project" value="UniProtKB-SubCell"/>
</dbReference>
<dbReference type="InterPro" id="IPR039309">
    <property type="entry name" value="BT1"/>
</dbReference>
<comment type="subcellular location">
    <subcellularLocation>
        <location evidence="1">Cell membrane</location>
        <topology evidence="1">Multi-pass membrane protein</topology>
    </subcellularLocation>
</comment>
<evidence type="ECO:0000256" key="6">
    <source>
        <dbReference type="ARBA" id="ARBA00022989"/>
    </source>
</evidence>
<dbReference type="InterPro" id="IPR001958">
    <property type="entry name" value="Tet-R_TetA/multi-R_MdtG-like"/>
</dbReference>
<dbReference type="Pfam" id="PF03092">
    <property type="entry name" value="BT1"/>
    <property type="match status" value="1"/>
</dbReference>
<reference evidence="10" key="1">
    <citation type="submission" date="2020-08" db="EMBL/GenBank/DDBJ databases">
        <title>Sequencing the genomes of 1000 actinobacteria strains.</title>
        <authorList>
            <person name="Klenk H.-P."/>
        </authorList>
    </citation>
    <scope>NUCLEOTIDE SEQUENCE [LARGE SCALE GENOMIC DNA]</scope>
    <source>
        <strain evidence="10">DSM 27064</strain>
    </source>
</reference>
<dbReference type="InterPro" id="IPR036259">
    <property type="entry name" value="MFS_trans_sf"/>
</dbReference>
<evidence type="ECO:0000256" key="3">
    <source>
        <dbReference type="ARBA" id="ARBA00022448"/>
    </source>
</evidence>
<keyword evidence="3" id="KW-0813">Transport</keyword>
<dbReference type="AlphaFoldDB" id="A0A840DGF2"/>
<dbReference type="CDD" id="cd17325">
    <property type="entry name" value="MFS_MdtG_SLC18_like"/>
    <property type="match status" value="1"/>
</dbReference>
<feature type="transmembrane region" description="Helical" evidence="8">
    <location>
        <begin position="337"/>
        <end position="360"/>
    </location>
</feature>
<dbReference type="PANTHER" id="PTHR23517:SF3">
    <property type="entry name" value="INTEGRAL MEMBRANE TRANSPORT PROTEIN"/>
    <property type="match status" value="1"/>
</dbReference>
<dbReference type="Gene3D" id="1.20.1250.20">
    <property type="entry name" value="MFS general substrate transporter like domains"/>
    <property type="match status" value="2"/>
</dbReference>
<feature type="transmembrane region" description="Helical" evidence="8">
    <location>
        <begin position="38"/>
        <end position="67"/>
    </location>
</feature>
<dbReference type="PANTHER" id="PTHR23517">
    <property type="entry name" value="RESISTANCE PROTEIN MDTM, PUTATIVE-RELATED-RELATED"/>
    <property type="match status" value="1"/>
</dbReference>
<dbReference type="GO" id="GO:0022857">
    <property type="term" value="F:transmembrane transporter activity"/>
    <property type="evidence" value="ECO:0007669"/>
    <property type="project" value="InterPro"/>
</dbReference>
<evidence type="ECO:0000256" key="8">
    <source>
        <dbReference type="SAM" id="Phobius"/>
    </source>
</evidence>
<feature type="transmembrane region" description="Helical" evidence="8">
    <location>
        <begin position="164"/>
        <end position="182"/>
    </location>
</feature>
<feature type="transmembrane region" description="Helical" evidence="8">
    <location>
        <begin position="211"/>
        <end position="239"/>
    </location>
</feature>
<organism evidence="10 11">
    <name type="scientific">Canibacter oris</name>
    <dbReference type="NCBI Taxonomy" id="1365628"/>
    <lineage>
        <taxon>Bacteria</taxon>
        <taxon>Bacillati</taxon>
        <taxon>Actinomycetota</taxon>
        <taxon>Actinomycetes</taxon>
        <taxon>Micrococcales</taxon>
        <taxon>Microbacteriaceae</taxon>
        <taxon>Canibacter</taxon>
    </lineage>
</organism>
<name>A0A840DGF2_9MICO</name>
<dbReference type="EMBL" id="JACIFD010000001">
    <property type="protein sequence ID" value="MBB4070783.1"/>
    <property type="molecule type" value="Genomic_DNA"/>
</dbReference>
<proteinExistence type="inferred from homology"/>
<feature type="transmembrane region" description="Helical" evidence="8">
    <location>
        <begin position="245"/>
        <end position="265"/>
    </location>
</feature>
<keyword evidence="6 8" id="KW-1133">Transmembrane helix</keyword>
<keyword evidence="7 8" id="KW-0472">Membrane</keyword>
<dbReference type="SUPFAM" id="SSF103473">
    <property type="entry name" value="MFS general substrate transporter"/>
    <property type="match status" value="1"/>
</dbReference>
<keyword evidence="4" id="KW-1003">Cell membrane</keyword>
<dbReference type="Proteomes" id="UP000571183">
    <property type="component" value="Unassembled WGS sequence"/>
</dbReference>
<feature type="transmembrane region" description="Helical" evidence="8">
    <location>
        <begin position="299"/>
        <end position="316"/>
    </location>
</feature>
<feature type="transmembrane region" description="Helical" evidence="8">
    <location>
        <begin position="277"/>
        <end position="293"/>
    </location>
</feature>
<feature type="transmembrane region" description="Helical" evidence="8">
    <location>
        <begin position="12"/>
        <end position="32"/>
    </location>
</feature>
<feature type="transmembrane region" description="Helical" evidence="8">
    <location>
        <begin position="366"/>
        <end position="385"/>
    </location>
</feature>
<gene>
    <name evidence="10" type="ORF">F5897_000059</name>
</gene>
<comment type="similarity">
    <text evidence="2">Belongs to the major facilitator superfamily. Folate-biopterin transporter (TC 2.A.71) family.</text>
</comment>
<feature type="transmembrane region" description="Helical" evidence="8">
    <location>
        <begin position="134"/>
        <end position="158"/>
    </location>
</feature>
<evidence type="ECO:0000313" key="10">
    <source>
        <dbReference type="EMBL" id="MBB4070783.1"/>
    </source>
</evidence>
<evidence type="ECO:0000256" key="7">
    <source>
        <dbReference type="ARBA" id="ARBA00023136"/>
    </source>
</evidence>
<dbReference type="Pfam" id="PF07690">
    <property type="entry name" value="MFS_1"/>
    <property type="match status" value="1"/>
</dbReference>
<comment type="caution">
    <text evidence="10">The sequence shown here is derived from an EMBL/GenBank/DDBJ whole genome shotgun (WGS) entry which is preliminary data.</text>
</comment>
<protein>
    <submittedName>
        <fullName evidence="10">MFS family permease</fullName>
    </submittedName>
</protein>
<evidence type="ECO:0000256" key="1">
    <source>
        <dbReference type="ARBA" id="ARBA00004651"/>
    </source>
</evidence>
<evidence type="ECO:0000256" key="5">
    <source>
        <dbReference type="ARBA" id="ARBA00022692"/>
    </source>
</evidence>
<feature type="domain" description="Major facilitator superfamily (MFS) profile" evidence="9">
    <location>
        <begin position="9"/>
        <end position="389"/>
    </location>
</feature>
<accession>A0A840DGF2</accession>
<evidence type="ECO:0000256" key="2">
    <source>
        <dbReference type="ARBA" id="ARBA00007015"/>
    </source>
</evidence>
<keyword evidence="11" id="KW-1185">Reference proteome</keyword>
<dbReference type="RefSeq" id="WP_183304079.1">
    <property type="nucleotide sequence ID" value="NZ_JACIFD010000001.1"/>
</dbReference>